<name>A0ABV6HJQ2_9SPHI</name>
<keyword evidence="3" id="KW-1185">Reference proteome</keyword>
<reference evidence="2 3" key="1">
    <citation type="submission" date="2024-09" db="EMBL/GenBank/DDBJ databases">
        <authorList>
            <person name="Sun Q."/>
            <person name="Mori K."/>
        </authorList>
    </citation>
    <scope>NUCLEOTIDE SEQUENCE [LARGE SCALE GENOMIC DNA]</scope>
    <source>
        <strain evidence="2 3">CCM 7765</strain>
    </source>
</reference>
<dbReference type="InterPro" id="IPR029058">
    <property type="entry name" value="AB_hydrolase_fold"/>
</dbReference>
<dbReference type="Proteomes" id="UP001589774">
    <property type="component" value="Unassembled WGS sequence"/>
</dbReference>
<evidence type="ECO:0000313" key="3">
    <source>
        <dbReference type="Proteomes" id="UP001589774"/>
    </source>
</evidence>
<dbReference type="InterPro" id="IPR000073">
    <property type="entry name" value="AB_hydrolase_1"/>
</dbReference>
<accession>A0ABV6HJQ2</accession>
<organism evidence="2 3">
    <name type="scientific">Olivibacter oleidegradans</name>
    <dbReference type="NCBI Taxonomy" id="760123"/>
    <lineage>
        <taxon>Bacteria</taxon>
        <taxon>Pseudomonadati</taxon>
        <taxon>Bacteroidota</taxon>
        <taxon>Sphingobacteriia</taxon>
        <taxon>Sphingobacteriales</taxon>
        <taxon>Sphingobacteriaceae</taxon>
        <taxon>Olivibacter</taxon>
    </lineage>
</organism>
<comment type="caution">
    <text evidence="2">The sequence shown here is derived from an EMBL/GenBank/DDBJ whole genome shotgun (WGS) entry which is preliminary data.</text>
</comment>
<keyword evidence="2" id="KW-0378">Hydrolase</keyword>
<protein>
    <submittedName>
        <fullName evidence="2">Alpha/beta fold hydrolase</fullName>
    </submittedName>
</protein>
<evidence type="ECO:0000313" key="2">
    <source>
        <dbReference type="EMBL" id="MFC0319130.1"/>
    </source>
</evidence>
<gene>
    <name evidence="2" type="ORF">ACFFI0_12470</name>
</gene>
<dbReference type="SUPFAM" id="SSF53474">
    <property type="entry name" value="alpha/beta-Hydrolases"/>
    <property type="match status" value="1"/>
</dbReference>
<evidence type="ECO:0000259" key="1">
    <source>
        <dbReference type="Pfam" id="PF00561"/>
    </source>
</evidence>
<proteinExistence type="predicted"/>
<sequence length="288" mass="33276">MRKVKQMTSEIQALVKEQVFDAVCQYMFDYLFYSPKFPLRSSQQELLARSRQIEFSVFDSYFDHQELLVNAFAWGNGDQLVLLTHGWASKAADFYYLIERLLSSSRFTVIAFDAPGNGSSQGRLTNLLLYVESIRKITRHFGIPSVLIGHSLGAMANIIAYKDFVVKPTLLVSLAPLIDLESYFITQMTTANVPIDVQRQFFRDFKKSFDIEVSYFNLNNLYNYACENHLLFYDRLDEISPFSFMQGFLQKHGDIKHKAYDGTGHHHMVKSEALINELLEQMNRLLLS</sequence>
<dbReference type="EMBL" id="JBHLWO010000002">
    <property type="protein sequence ID" value="MFC0319130.1"/>
    <property type="molecule type" value="Genomic_DNA"/>
</dbReference>
<dbReference type="GO" id="GO:0016787">
    <property type="term" value="F:hydrolase activity"/>
    <property type="evidence" value="ECO:0007669"/>
    <property type="project" value="UniProtKB-KW"/>
</dbReference>
<dbReference type="Gene3D" id="3.40.50.1820">
    <property type="entry name" value="alpha/beta hydrolase"/>
    <property type="match status" value="1"/>
</dbReference>
<dbReference type="RefSeq" id="WP_130857819.1">
    <property type="nucleotide sequence ID" value="NZ_JBHLWO010000002.1"/>
</dbReference>
<feature type="domain" description="AB hydrolase-1" evidence="1">
    <location>
        <begin position="80"/>
        <end position="213"/>
    </location>
</feature>
<dbReference type="Pfam" id="PF00561">
    <property type="entry name" value="Abhydrolase_1"/>
    <property type="match status" value="1"/>
</dbReference>